<name>A0A2P2NHU6_RHIMU</name>
<reference evidence="1" key="1">
    <citation type="submission" date="2018-02" db="EMBL/GenBank/DDBJ databases">
        <title>Rhizophora mucronata_Transcriptome.</title>
        <authorList>
            <person name="Meera S.P."/>
            <person name="Sreeshan A."/>
            <person name="Augustine A."/>
        </authorList>
    </citation>
    <scope>NUCLEOTIDE SEQUENCE</scope>
    <source>
        <tissue evidence="1">Leaf</tissue>
    </source>
</reference>
<sequence length="29" mass="3282">MDSHILGTLRVLGFGSSIYTFENSQHFHS</sequence>
<dbReference type="EMBL" id="GGEC01061565">
    <property type="protein sequence ID" value="MBX42049.1"/>
    <property type="molecule type" value="Transcribed_RNA"/>
</dbReference>
<proteinExistence type="predicted"/>
<organism evidence="1">
    <name type="scientific">Rhizophora mucronata</name>
    <name type="common">Asiatic mangrove</name>
    <dbReference type="NCBI Taxonomy" id="61149"/>
    <lineage>
        <taxon>Eukaryota</taxon>
        <taxon>Viridiplantae</taxon>
        <taxon>Streptophyta</taxon>
        <taxon>Embryophyta</taxon>
        <taxon>Tracheophyta</taxon>
        <taxon>Spermatophyta</taxon>
        <taxon>Magnoliopsida</taxon>
        <taxon>eudicotyledons</taxon>
        <taxon>Gunneridae</taxon>
        <taxon>Pentapetalae</taxon>
        <taxon>rosids</taxon>
        <taxon>fabids</taxon>
        <taxon>Malpighiales</taxon>
        <taxon>Rhizophoraceae</taxon>
        <taxon>Rhizophora</taxon>
    </lineage>
</organism>
<evidence type="ECO:0000313" key="1">
    <source>
        <dbReference type="EMBL" id="MBX42049.1"/>
    </source>
</evidence>
<accession>A0A2P2NHU6</accession>
<protein>
    <submittedName>
        <fullName evidence="1">Uncharacterized protein</fullName>
    </submittedName>
</protein>
<dbReference type="AlphaFoldDB" id="A0A2P2NHU6"/>